<feature type="domain" description="W2" evidence="9">
    <location>
        <begin position="1396"/>
        <end position="1567"/>
    </location>
</feature>
<feature type="compositionally biased region" description="Basic and acidic residues" evidence="8">
    <location>
        <begin position="1142"/>
        <end position="1190"/>
    </location>
</feature>
<feature type="compositionally biased region" description="Basic and acidic residues" evidence="8">
    <location>
        <begin position="326"/>
        <end position="348"/>
    </location>
</feature>
<keyword evidence="12" id="KW-1185">Reference proteome</keyword>
<keyword evidence="5" id="KW-0694">RNA-binding</keyword>
<feature type="compositionally biased region" description="Low complexity" evidence="8">
    <location>
        <begin position="438"/>
        <end position="456"/>
    </location>
</feature>
<comment type="similarity">
    <text evidence="1">Belongs to the eukaryotic initiation factor 4G family.</text>
</comment>
<feature type="compositionally biased region" description="Pro residues" evidence="8">
    <location>
        <begin position="71"/>
        <end position="81"/>
    </location>
</feature>
<feature type="compositionally biased region" description="Low complexity" evidence="8">
    <location>
        <begin position="472"/>
        <end position="488"/>
    </location>
</feature>
<feature type="region of interest" description="Disordered" evidence="8">
    <location>
        <begin position="168"/>
        <end position="568"/>
    </location>
</feature>
<evidence type="ECO:0000256" key="6">
    <source>
        <dbReference type="ARBA" id="ARBA00022917"/>
    </source>
</evidence>
<feature type="compositionally biased region" description="Gly residues" evidence="8">
    <location>
        <begin position="981"/>
        <end position="999"/>
    </location>
</feature>
<proteinExistence type="inferred from homology"/>
<feature type="domain" description="MI" evidence="10">
    <location>
        <begin position="1209"/>
        <end position="1331"/>
    </location>
</feature>
<feature type="compositionally biased region" description="Pro residues" evidence="8">
    <location>
        <begin position="8"/>
        <end position="20"/>
    </location>
</feature>
<dbReference type="InterPro" id="IPR003890">
    <property type="entry name" value="MIF4G-like_typ-3"/>
</dbReference>
<dbReference type="CDD" id="cd11559">
    <property type="entry name" value="W2_eIF4G1_like"/>
    <property type="match status" value="1"/>
</dbReference>
<keyword evidence="7" id="KW-0175">Coiled coil</keyword>
<sequence>MNKAPQPITGPPSTPHPAPSPGLSQPSFPPGQPPSVVFATPPPPQMNPTPQPRQPYYTNRASLPPSSGPRGVPPSSAPRPVTPTHVYQAGPGSQMMMIPQQQLPFPSSPQGPAYFIPGQYRSPTYVATPQQYPVPGGTPGFYPGTSPAEYGTYAGAYYPAQPQFTPSVPAAPVIMNPAPQQQQPPPQPPQHIPTKRERKQIRIRDPNQGGRDITEEIMSGGRSGSTPTPPQVSYSTVFRSKALSTADDRGKPTPPPLSKTPELAKEPENTSLNTISTLAPGTPVADVMDAPPPPREPTPPLQSAPEVPAYPAPLPDPVPNSAAQNKTDKKATEAKEEVVKEVETKAEEAAASLDTPPAPPSTTNGVAEVEPEKLSVTLPPTHLEAPLESPIAQPEELRLPNGLPLPAPQDPEAPAVSTAERDDSPIAEPDISQQAVMQTCTAVPQAAPTAAVQTTPSPIDQSAPAPAVQEGPAEPVVQAAPAQPEVQETVPTVDLHIKEDVVVPPEPEPAPAPEPQAPAASPPAPEEADLTWEDKEDKLDAENIQPDPPKPTDKKYQYKEEQWKPINPEEKKKYDREFLLGFQFISASMNKPEGLPAISDVVLDKANKTPLRQLDPSRLPGMNCGPDFTPSFANLGRPGMGGGIGGPRRSQQIQRKEPRKIITSMSLNDDVQLNKAEKAWKPSLKKPARSRGGEESEENDSEQAKTQDLFKRVRSILNKLTPQKFQQLMKQVTELTIDTEERLKGVIDLTFEKAISEPDFSVAYANMCRCLMGLKVQTTDKPGATVQFRKLLLNRCQKEFEKDKDDDEIFEKKQKELEAASGEEEKQRLIEELEDAKDKARRRSLGNIKFIGELFKLKMLTEVIMHDCIVKLLKNHDEESLECLCRLLSTIGKDLDFEKAKPRMDQYFHQMEKIIKERKTTSRIRFMLQDVLDLRRNNWVPRRGDQGPKTIDQIHKEAELEEHREQMKVQQALISKKESSGGPGGRMGGGGPGGRGGPHTPGRGAPPQDEGWNTVPISKNRPIDTSRLSKITKTPVLDFNNQLLAPGGKGTWGSWGKGSSGGTSAKPSGSRPATSTLNRFSALQQPSSSSGSSLDSDRRVPQRNSSSRERSDRFDRSDRGSDRYDRRDDRDRNRLQVTKRSFSRENEERSREREQRGSADPVRRVASMTDDRDRGSRERARSKENVKRETAATPPPPQTPTKPALTEEELDKKSTAIIEEYLHINDMKEALQCVQEMNSTPLLFVFVRNGLESTLERSTIAREHMGLLLHQLIKTDILPTQQYYKGLQEILEVAEDMAIDIPHIWLYLAELITPVLHEGGIPMGELFREISKPLIPLGQAGVLLVHILTLLCKGMSHKKAGTMWREAGLRWKDFLPEDVDVNKFVTEKNVEFTLGDESEKSRKKELSSTELTKQLDRLIQDKADNQRIFDWVEANLDEQQTSSNMFVRALMTCICQSAIICENPYKVDGEQIKQRAKLLQKYLKDEQKELQALYALQALMVQMEQPANLLRMFFDTLYDEDVIKEEAFYKWESSKDPAEQQGKGVALKSVTAFFMWLREAEDESDNS</sequence>
<evidence type="ECO:0000256" key="5">
    <source>
        <dbReference type="ARBA" id="ARBA00022884"/>
    </source>
</evidence>
<feature type="compositionally biased region" description="Basic and acidic residues" evidence="8">
    <location>
        <begin position="1095"/>
        <end position="1134"/>
    </location>
</feature>
<dbReference type="GO" id="GO:0003729">
    <property type="term" value="F:mRNA binding"/>
    <property type="evidence" value="ECO:0007669"/>
    <property type="project" value="TreeGrafter"/>
</dbReference>
<feature type="compositionally biased region" description="Pro residues" evidence="8">
    <location>
        <begin position="182"/>
        <end position="191"/>
    </location>
</feature>
<evidence type="ECO:0000313" key="12">
    <source>
        <dbReference type="Proteomes" id="UP001501940"/>
    </source>
</evidence>
<evidence type="ECO:0000259" key="9">
    <source>
        <dbReference type="PROSITE" id="PS51363"/>
    </source>
</evidence>
<dbReference type="Proteomes" id="UP001501940">
    <property type="component" value="Chromosome 7"/>
</dbReference>
<feature type="compositionally biased region" description="Basic and acidic residues" evidence="8">
    <location>
        <begin position="532"/>
        <end position="541"/>
    </location>
</feature>
<dbReference type="GO" id="GO:0006417">
    <property type="term" value="P:regulation of translation"/>
    <property type="evidence" value="ECO:0007669"/>
    <property type="project" value="UniProtKB-KW"/>
</dbReference>
<evidence type="ECO:0000256" key="7">
    <source>
        <dbReference type="SAM" id="Coils"/>
    </source>
</evidence>
<reference evidence="11 12" key="1">
    <citation type="submission" date="2022-01" db="EMBL/GenBank/DDBJ databases">
        <title>A chromosome-scale genome assembly of the false clownfish, Amphiprion ocellaris.</title>
        <authorList>
            <person name="Ryu T."/>
        </authorList>
    </citation>
    <scope>NUCLEOTIDE SEQUENCE [LARGE SCALE GENOMIC DNA]</scope>
</reference>
<dbReference type="FunFam" id="1.25.40.180:FF:000002">
    <property type="entry name" value="Eukaryotic translation initiation factor 4 gamma, 3, putative"/>
    <property type="match status" value="1"/>
</dbReference>
<dbReference type="Pfam" id="PF21140">
    <property type="entry name" value="eIF4G1-like_eIF4E-bd"/>
    <property type="match status" value="1"/>
</dbReference>
<feature type="coiled-coil region" evidence="7">
    <location>
        <begin position="812"/>
        <end position="843"/>
    </location>
</feature>
<dbReference type="GO" id="GO:0003743">
    <property type="term" value="F:translation initiation factor activity"/>
    <property type="evidence" value="ECO:0007669"/>
    <property type="project" value="UniProtKB-KW"/>
</dbReference>
<organism evidence="11 12">
    <name type="scientific">Amphiprion ocellaris</name>
    <name type="common">Clown anemonefish</name>
    <dbReference type="NCBI Taxonomy" id="80972"/>
    <lineage>
        <taxon>Eukaryota</taxon>
        <taxon>Metazoa</taxon>
        <taxon>Chordata</taxon>
        <taxon>Craniata</taxon>
        <taxon>Vertebrata</taxon>
        <taxon>Euteleostomi</taxon>
        <taxon>Actinopterygii</taxon>
        <taxon>Neopterygii</taxon>
        <taxon>Teleostei</taxon>
        <taxon>Neoteleostei</taxon>
        <taxon>Acanthomorphata</taxon>
        <taxon>Ovalentaria</taxon>
        <taxon>Pomacentridae</taxon>
        <taxon>Amphiprion</taxon>
    </lineage>
</organism>
<dbReference type="SMART" id="SM00543">
    <property type="entry name" value="MIF4G"/>
    <property type="match status" value="1"/>
</dbReference>
<dbReference type="FunFam" id="1.25.40.180:FF:000001">
    <property type="entry name" value="Eukaryotic translation initiation factor 4 gamma, 3, putative"/>
    <property type="match status" value="1"/>
</dbReference>
<feature type="compositionally biased region" description="Basic and acidic residues" evidence="8">
    <location>
        <begin position="550"/>
        <end position="568"/>
    </location>
</feature>
<feature type="region of interest" description="Disordered" evidence="8">
    <location>
        <begin position="1"/>
        <end position="93"/>
    </location>
</feature>
<evidence type="ECO:0000256" key="3">
    <source>
        <dbReference type="ARBA" id="ARBA00022553"/>
    </source>
</evidence>
<dbReference type="PANTHER" id="PTHR23253">
    <property type="entry name" value="EUKARYOTIC TRANSLATION INITIATION FACTOR 4 GAMMA"/>
    <property type="match status" value="1"/>
</dbReference>
<dbReference type="InterPro" id="IPR016024">
    <property type="entry name" value="ARM-type_fold"/>
</dbReference>
<keyword evidence="4" id="KW-0810">Translation regulation</keyword>
<feature type="compositionally biased region" description="Pro residues" evidence="8">
    <location>
        <begin position="290"/>
        <end position="318"/>
    </location>
</feature>
<dbReference type="Pfam" id="PF02854">
    <property type="entry name" value="MIF4G"/>
    <property type="match status" value="1"/>
</dbReference>
<dbReference type="SUPFAM" id="SSF48371">
    <property type="entry name" value="ARM repeat"/>
    <property type="match status" value="3"/>
</dbReference>
<dbReference type="Pfam" id="PF02020">
    <property type="entry name" value="W2"/>
    <property type="match status" value="1"/>
</dbReference>
<feature type="compositionally biased region" description="Gly residues" evidence="8">
    <location>
        <begin position="1047"/>
        <end position="1061"/>
    </location>
</feature>
<reference evidence="11" key="2">
    <citation type="submission" date="2025-08" db="UniProtKB">
        <authorList>
            <consortium name="Ensembl"/>
        </authorList>
    </citation>
    <scope>IDENTIFICATION</scope>
</reference>
<evidence type="ECO:0000256" key="4">
    <source>
        <dbReference type="ARBA" id="ARBA00022845"/>
    </source>
</evidence>
<feature type="region of interest" description="Disordered" evidence="8">
    <location>
        <begin position="963"/>
        <end position="1029"/>
    </location>
</feature>
<feature type="region of interest" description="Disordered" evidence="8">
    <location>
        <begin position="1047"/>
        <end position="1209"/>
    </location>
</feature>
<dbReference type="PROSITE" id="PS51366">
    <property type="entry name" value="MI"/>
    <property type="match status" value="1"/>
</dbReference>
<reference evidence="11" key="3">
    <citation type="submission" date="2025-09" db="UniProtKB">
        <authorList>
            <consortium name="Ensembl"/>
        </authorList>
    </citation>
    <scope>IDENTIFICATION</scope>
</reference>
<feature type="compositionally biased region" description="Pro residues" evidence="8">
    <location>
        <begin position="40"/>
        <end position="53"/>
    </location>
</feature>
<evidence type="ECO:0000256" key="2">
    <source>
        <dbReference type="ARBA" id="ARBA00022540"/>
    </source>
</evidence>
<feature type="region of interest" description="Disordered" evidence="8">
    <location>
        <begin position="636"/>
        <end position="707"/>
    </location>
</feature>
<protein>
    <recommendedName>
        <fullName evidence="13">Eukaryotic translation initiation factor 4 gamma 1</fullName>
    </recommendedName>
</protein>
<dbReference type="InterPro" id="IPR049485">
    <property type="entry name" value="eIF4G1-like_eIF4E-bd"/>
</dbReference>
<dbReference type="GeneTree" id="ENSGT00940000154648"/>
<evidence type="ECO:0000256" key="1">
    <source>
        <dbReference type="ARBA" id="ARBA00005775"/>
    </source>
</evidence>
<evidence type="ECO:0000256" key="8">
    <source>
        <dbReference type="SAM" id="MobiDB-lite"/>
    </source>
</evidence>
<feature type="compositionally biased region" description="Polar residues" evidence="8">
    <location>
        <begin position="269"/>
        <end position="279"/>
    </location>
</feature>
<dbReference type="Gene3D" id="1.25.40.180">
    <property type="match status" value="3"/>
</dbReference>
<evidence type="ECO:0000259" key="10">
    <source>
        <dbReference type="PROSITE" id="PS51366"/>
    </source>
</evidence>
<dbReference type="SMART" id="SM00544">
    <property type="entry name" value="MA3"/>
    <property type="match status" value="1"/>
</dbReference>
<evidence type="ECO:0008006" key="13">
    <source>
        <dbReference type="Google" id="ProtNLM"/>
    </source>
</evidence>
<dbReference type="SMART" id="SM00515">
    <property type="entry name" value="eIF5C"/>
    <property type="match status" value="1"/>
</dbReference>
<dbReference type="PROSITE" id="PS51363">
    <property type="entry name" value="W2"/>
    <property type="match status" value="1"/>
</dbReference>
<keyword evidence="6" id="KW-0648">Protein biosynthesis</keyword>
<name>A0AAQ5XEI2_AMPOC</name>
<keyword evidence="2" id="KW-0396">Initiation factor</keyword>
<dbReference type="InterPro" id="IPR003891">
    <property type="entry name" value="Initiation_fac_eIF4g_MI"/>
</dbReference>
<feature type="compositionally biased region" description="Pro residues" evidence="8">
    <location>
        <begin position="504"/>
        <end position="525"/>
    </location>
</feature>
<dbReference type="FunFam" id="1.25.40.180:FF:000003">
    <property type="entry name" value="Putative eukaryotic translation initiation factor 4 gamma 1"/>
    <property type="match status" value="1"/>
</dbReference>
<gene>
    <name evidence="11" type="primary">EIF4G1</name>
</gene>
<dbReference type="Ensembl" id="ENSAOCT00000038373.1">
    <property type="protein sequence ID" value="ENSAOCP00000038046.1"/>
    <property type="gene ID" value="ENSAOCG00000005197.2"/>
</dbReference>
<keyword evidence="3" id="KW-0597">Phosphoprotein</keyword>
<dbReference type="GO" id="GO:0016281">
    <property type="term" value="C:eukaryotic translation initiation factor 4F complex"/>
    <property type="evidence" value="ECO:0007669"/>
    <property type="project" value="TreeGrafter"/>
</dbReference>
<dbReference type="PANTHER" id="PTHR23253:SF10">
    <property type="entry name" value="EUKARYOTIC TRANSLATION INITIATION FACTOR 4 GAMMA 1"/>
    <property type="match status" value="1"/>
</dbReference>
<dbReference type="InterPro" id="IPR003307">
    <property type="entry name" value="W2_domain"/>
</dbReference>
<accession>A0AAQ5XEI2</accession>
<evidence type="ECO:0000313" key="11">
    <source>
        <dbReference type="Ensembl" id="ENSAOCP00000038046.1"/>
    </source>
</evidence>
<feature type="compositionally biased region" description="Low complexity" evidence="8">
    <location>
        <begin position="1081"/>
        <end position="1094"/>
    </location>
</feature>
<dbReference type="Pfam" id="PF02847">
    <property type="entry name" value="MA3"/>
    <property type="match status" value="1"/>
</dbReference>